<evidence type="ECO:0000259" key="10">
    <source>
        <dbReference type="Pfam" id="PF04138"/>
    </source>
</evidence>
<feature type="domain" description="GtrA/DPMS transmembrane" evidence="10">
    <location>
        <begin position="250"/>
        <end position="368"/>
    </location>
</feature>
<dbReference type="InterPro" id="IPR001173">
    <property type="entry name" value="Glyco_trans_2-like"/>
</dbReference>
<feature type="transmembrane region" description="Helical" evidence="8">
    <location>
        <begin position="274"/>
        <end position="294"/>
    </location>
</feature>
<evidence type="ECO:0000256" key="5">
    <source>
        <dbReference type="ARBA" id="ARBA00022692"/>
    </source>
</evidence>
<sequence length="371" mass="41670">MNTDYDLSVIIPTFNEEENIAAIVEAVDDVLTASGLRGEILIVDDNSRDGTIGIAEGLAARKTNVRLIVRMHDHGLSQSVVDGFSHARSGIFQVIDADFSHPPELIPSFYEAIQRSNDVAIGSRYMKGGSIEAWPLKRRIISLGATAFGRALFPDITDPVSGFFAVRRSVVADAPLKPRGYKILMEVLGKGRWDSFVEIPFVFKDREEGESKLKPATILDYLKQCSDIAFFSLRHRNGAVWHEWKKIFSFGLVGISGILVNMGLLYLLTEYAGLYYLLSALIAIELSIMNNFFWNDVWTFKSPKNLRLERKLHRFASFQFVAIGGLLINLTVLYVLTEIAGVYYLLANLAGILIAFAWNYMVNRHYTWKSA</sequence>
<evidence type="ECO:0000256" key="6">
    <source>
        <dbReference type="ARBA" id="ARBA00022989"/>
    </source>
</evidence>
<dbReference type="InterPro" id="IPR007267">
    <property type="entry name" value="GtrA_DPMS_TM"/>
</dbReference>
<dbReference type="Gene3D" id="3.90.550.10">
    <property type="entry name" value="Spore Coat Polysaccharide Biosynthesis Protein SpsA, Chain A"/>
    <property type="match status" value="1"/>
</dbReference>
<evidence type="ECO:0000259" key="9">
    <source>
        <dbReference type="Pfam" id="PF00535"/>
    </source>
</evidence>
<evidence type="ECO:0000313" key="12">
    <source>
        <dbReference type="Proteomes" id="UP000290932"/>
    </source>
</evidence>
<dbReference type="SUPFAM" id="SSF53448">
    <property type="entry name" value="Nucleotide-diphospho-sugar transferases"/>
    <property type="match status" value="1"/>
</dbReference>
<dbReference type="PANTHER" id="PTHR43398:SF1">
    <property type="entry name" value="DOLICHOL-PHOSPHATE MANNOSYLTRANSFERASE SUBUNIT 1"/>
    <property type="match status" value="1"/>
</dbReference>
<dbReference type="GO" id="GO:0006488">
    <property type="term" value="P:dolichol-linked oligosaccharide biosynthetic process"/>
    <property type="evidence" value="ECO:0007669"/>
    <property type="project" value="TreeGrafter"/>
</dbReference>
<proteinExistence type="inferred from homology"/>
<dbReference type="OrthoDB" id="46222at2157"/>
<feature type="transmembrane region" description="Helical" evidence="8">
    <location>
        <begin position="342"/>
        <end position="362"/>
    </location>
</feature>
<keyword evidence="5 8" id="KW-0812">Transmembrane</keyword>
<feature type="transmembrane region" description="Helical" evidence="8">
    <location>
        <begin position="247"/>
        <end position="268"/>
    </location>
</feature>
<evidence type="ECO:0000256" key="1">
    <source>
        <dbReference type="ARBA" id="ARBA00004141"/>
    </source>
</evidence>
<evidence type="ECO:0000256" key="8">
    <source>
        <dbReference type="SAM" id="Phobius"/>
    </source>
</evidence>
<evidence type="ECO:0000256" key="2">
    <source>
        <dbReference type="ARBA" id="ARBA00006739"/>
    </source>
</evidence>
<keyword evidence="4 11" id="KW-0808">Transferase</keyword>
<dbReference type="Proteomes" id="UP000290932">
    <property type="component" value="Unassembled WGS sequence"/>
</dbReference>
<dbReference type="GO" id="GO:0016020">
    <property type="term" value="C:membrane"/>
    <property type="evidence" value="ECO:0007669"/>
    <property type="project" value="UniProtKB-SubCell"/>
</dbReference>
<name>A0A498GZ69_9EURY</name>
<comment type="caution">
    <text evidence="11">The sequence shown here is derived from an EMBL/GenBank/DDBJ whole genome shotgun (WGS) entry which is preliminary data.</text>
</comment>
<dbReference type="InterPro" id="IPR039528">
    <property type="entry name" value="DPM1-like"/>
</dbReference>
<evidence type="ECO:0000256" key="7">
    <source>
        <dbReference type="ARBA" id="ARBA00023136"/>
    </source>
</evidence>
<dbReference type="GO" id="GO:0006506">
    <property type="term" value="P:GPI anchor biosynthetic process"/>
    <property type="evidence" value="ECO:0007669"/>
    <property type="project" value="TreeGrafter"/>
</dbReference>
<evidence type="ECO:0000313" key="11">
    <source>
        <dbReference type="EMBL" id="RXE55414.1"/>
    </source>
</evidence>
<evidence type="ECO:0000256" key="3">
    <source>
        <dbReference type="ARBA" id="ARBA00022676"/>
    </source>
</evidence>
<dbReference type="Pfam" id="PF04138">
    <property type="entry name" value="GtrA_DPMS_TM"/>
    <property type="match status" value="1"/>
</dbReference>
<keyword evidence="7 8" id="KW-0472">Membrane</keyword>
<dbReference type="GO" id="GO:0035269">
    <property type="term" value="P:protein O-linked glycosylation via mannose"/>
    <property type="evidence" value="ECO:0007669"/>
    <property type="project" value="TreeGrafter"/>
</dbReference>
<keyword evidence="3 11" id="KW-0328">Glycosyltransferase</keyword>
<keyword evidence="12" id="KW-1185">Reference proteome</keyword>
<reference evidence="11 12" key="1">
    <citation type="journal article" date="2015" name="Int. J. Syst. Evol. Microbiol.">
        <title>Methanoculleus taiwanensis sp. nov., a methanogen isolated from deep marine sediment at the deformation front area near Taiwan.</title>
        <authorList>
            <person name="Weng C.Y."/>
            <person name="Chen S.C."/>
            <person name="Lai M.C."/>
            <person name="Wu S.Y."/>
            <person name="Lin S."/>
            <person name="Yang T.F."/>
            <person name="Chen P.C."/>
        </authorList>
    </citation>
    <scope>NUCLEOTIDE SEQUENCE [LARGE SCALE GENOMIC DNA]</scope>
    <source>
        <strain evidence="11 12">CYW4</strain>
    </source>
</reference>
<gene>
    <name evidence="11" type="ORF">ABH15_11765</name>
</gene>
<comment type="subcellular location">
    <subcellularLocation>
        <location evidence="1">Membrane</location>
        <topology evidence="1">Multi-pass membrane protein</topology>
    </subcellularLocation>
</comment>
<feature type="transmembrane region" description="Helical" evidence="8">
    <location>
        <begin position="315"/>
        <end position="336"/>
    </location>
</feature>
<dbReference type="GO" id="GO:0000271">
    <property type="term" value="P:polysaccharide biosynthetic process"/>
    <property type="evidence" value="ECO:0007669"/>
    <property type="project" value="InterPro"/>
</dbReference>
<protein>
    <submittedName>
        <fullName evidence="11">Dolichyl-phosphate beta-D-mannosyltransferase</fullName>
    </submittedName>
</protein>
<dbReference type="GO" id="GO:0004582">
    <property type="term" value="F:dolichyl-phosphate beta-D-mannosyltransferase activity"/>
    <property type="evidence" value="ECO:0007669"/>
    <property type="project" value="InterPro"/>
</dbReference>
<organism evidence="11 12">
    <name type="scientific">Methanoculleus taiwanensis</name>
    <dbReference type="NCBI Taxonomy" id="1550565"/>
    <lineage>
        <taxon>Archaea</taxon>
        <taxon>Methanobacteriati</taxon>
        <taxon>Methanobacteriota</taxon>
        <taxon>Stenosarchaea group</taxon>
        <taxon>Methanomicrobia</taxon>
        <taxon>Methanomicrobiales</taxon>
        <taxon>Methanomicrobiaceae</taxon>
        <taxon>Methanoculleus</taxon>
    </lineage>
</organism>
<dbReference type="InterPro" id="IPR029044">
    <property type="entry name" value="Nucleotide-diphossugar_trans"/>
</dbReference>
<dbReference type="EMBL" id="LHQS01000003">
    <property type="protein sequence ID" value="RXE55414.1"/>
    <property type="molecule type" value="Genomic_DNA"/>
</dbReference>
<feature type="domain" description="Glycosyltransferase 2-like" evidence="9">
    <location>
        <begin position="8"/>
        <end position="171"/>
    </location>
</feature>
<dbReference type="AlphaFoldDB" id="A0A498GZ69"/>
<keyword evidence="6 8" id="KW-1133">Transmembrane helix</keyword>
<dbReference type="Pfam" id="PF00535">
    <property type="entry name" value="Glycos_transf_2"/>
    <property type="match status" value="1"/>
</dbReference>
<accession>A0A498GZ69</accession>
<comment type="similarity">
    <text evidence="2">Belongs to the glycosyltransferase 2 family.</text>
</comment>
<dbReference type="PANTHER" id="PTHR43398">
    <property type="entry name" value="DOLICHOL-PHOSPHATE MANNOSYLTRANSFERASE SUBUNIT 1"/>
    <property type="match status" value="1"/>
</dbReference>
<dbReference type="RefSeq" id="WP_128694596.1">
    <property type="nucleotide sequence ID" value="NZ_LHQS01000003.1"/>
</dbReference>
<dbReference type="CDD" id="cd06442">
    <property type="entry name" value="DPM1_like"/>
    <property type="match status" value="1"/>
</dbReference>
<evidence type="ECO:0000256" key="4">
    <source>
        <dbReference type="ARBA" id="ARBA00022679"/>
    </source>
</evidence>